<keyword evidence="3" id="KW-1185">Reference proteome</keyword>
<feature type="region of interest" description="Disordered" evidence="1">
    <location>
        <begin position="70"/>
        <end position="169"/>
    </location>
</feature>
<name>A0ABQ8J229_DERPT</name>
<dbReference type="EMBL" id="NJHN03000093">
    <property type="protein sequence ID" value="KAH9416400.1"/>
    <property type="molecule type" value="Genomic_DNA"/>
</dbReference>
<feature type="compositionally biased region" description="Low complexity" evidence="1">
    <location>
        <begin position="71"/>
        <end position="96"/>
    </location>
</feature>
<sequence length="169" mass="19250">MGSSSSTLSPIDNNQFDQEKIMSTLSIISSRLDRMETMLFELKDSVKINKITEHHYHHQHPSSDLIEIQTNQQINNDNLEQQQQQQMDLSSDSTSLPDDDDDEEEYFPNVESNDESSKQTIITTNNDDDEDSNDNHPSNVENASLPNKDLDSSNMIIETNDTSVNDMIQ</sequence>
<comment type="caution">
    <text evidence="2">The sequence shown here is derived from an EMBL/GenBank/DDBJ whole genome shotgun (WGS) entry which is preliminary data.</text>
</comment>
<proteinExistence type="predicted"/>
<organism evidence="2 3">
    <name type="scientific">Dermatophagoides pteronyssinus</name>
    <name type="common">European house dust mite</name>
    <dbReference type="NCBI Taxonomy" id="6956"/>
    <lineage>
        <taxon>Eukaryota</taxon>
        <taxon>Metazoa</taxon>
        <taxon>Ecdysozoa</taxon>
        <taxon>Arthropoda</taxon>
        <taxon>Chelicerata</taxon>
        <taxon>Arachnida</taxon>
        <taxon>Acari</taxon>
        <taxon>Acariformes</taxon>
        <taxon>Sarcoptiformes</taxon>
        <taxon>Astigmata</taxon>
        <taxon>Psoroptidia</taxon>
        <taxon>Analgoidea</taxon>
        <taxon>Pyroglyphidae</taxon>
        <taxon>Dermatophagoidinae</taxon>
        <taxon>Dermatophagoides</taxon>
    </lineage>
</organism>
<protein>
    <submittedName>
        <fullName evidence="2">Uncharacterized protein</fullName>
    </submittedName>
</protein>
<feature type="compositionally biased region" description="Polar residues" evidence="1">
    <location>
        <begin position="152"/>
        <end position="169"/>
    </location>
</feature>
<feature type="compositionally biased region" description="Acidic residues" evidence="1">
    <location>
        <begin position="97"/>
        <end position="106"/>
    </location>
</feature>
<reference evidence="2 3" key="1">
    <citation type="journal article" date="2018" name="J. Allergy Clin. Immunol.">
        <title>High-quality assembly of Dermatophagoides pteronyssinus genome and transcriptome reveals a wide range of novel allergens.</title>
        <authorList>
            <person name="Liu X.Y."/>
            <person name="Yang K.Y."/>
            <person name="Wang M.Q."/>
            <person name="Kwok J.S."/>
            <person name="Zeng X."/>
            <person name="Yang Z."/>
            <person name="Xiao X.J."/>
            <person name="Lau C.P."/>
            <person name="Li Y."/>
            <person name="Huang Z.M."/>
            <person name="Ba J.G."/>
            <person name="Yim A.K."/>
            <person name="Ouyang C.Y."/>
            <person name="Ngai S.M."/>
            <person name="Chan T.F."/>
            <person name="Leung E.L."/>
            <person name="Liu L."/>
            <person name="Liu Z.G."/>
            <person name="Tsui S.K."/>
        </authorList>
    </citation>
    <scope>NUCLEOTIDE SEQUENCE [LARGE SCALE GENOMIC DNA]</scope>
    <source>
        <strain evidence="2">Derp</strain>
    </source>
</reference>
<accession>A0ABQ8J229</accession>
<evidence type="ECO:0000313" key="3">
    <source>
        <dbReference type="Proteomes" id="UP000887458"/>
    </source>
</evidence>
<gene>
    <name evidence="2" type="ORF">DERP_015168</name>
</gene>
<evidence type="ECO:0000313" key="2">
    <source>
        <dbReference type="EMBL" id="KAH9416400.1"/>
    </source>
</evidence>
<evidence type="ECO:0000256" key="1">
    <source>
        <dbReference type="SAM" id="MobiDB-lite"/>
    </source>
</evidence>
<dbReference type="Proteomes" id="UP000887458">
    <property type="component" value="Unassembled WGS sequence"/>
</dbReference>
<reference evidence="2 3" key="2">
    <citation type="journal article" date="2022" name="Mol. Biol. Evol.">
        <title>Comparative Genomics Reveals Insights into the Divergent Evolution of Astigmatic Mites and Household Pest Adaptations.</title>
        <authorList>
            <person name="Xiong Q."/>
            <person name="Wan A.T."/>
            <person name="Liu X."/>
            <person name="Fung C.S."/>
            <person name="Xiao X."/>
            <person name="Malainual N."/>
            <person name="Hou J."/>
            <person name="Wang L."/>
            <person name="Wang M."/>
            <person name="Yang K.Y."/>
            <person name="Cui Y."/>
            <person name="Leung E.L."/>
            <person name="Nong W."/>
            <person name="Shin S.K."/>
            <person name="Au S.W."/>
            <person name="Jeong K.Y."/>
            <person name="Chew F.T."/>
            <person name="Hui J.H."/>
            <person name="Leung T.F."/>
            <person name="Tungtrongchitr A."/>
            <person name="Zhong N."/>
            <person name="Liu Z."/>
            <person name="Tsui S.K."/>
        </authorList>
    </citation>
    <scope>NUCLEOTIDE SEQUENCE [LARGE SCALE GENOMIC DNA]</scope>
    <source>
        <strain evidence="2">Derp</strain>
    </source>
</reference>